<evidence type="ECO:0000313" key="2">
    <source>
        <dbReference type="EMBL" id="WHY85594.1"/>
    </source>
</evidence>
<feature type="transmembrane region" description="Helical" evidence="1">
    <location>
        <begin position="211"/>
        <end position="233"/>
    </location>
</feature>
<dbReference type="EMBL" id="CP126114">
    <property type="protein sequence ID" value="WHY85594.1"/>
    <property type="molecule type" value="Genomic_DNA"/>
</dbReference>
<evidence type="ECO:0000256" key="1">
    <source>
        <dbReference type="SAM" id="Phobius"/>
    </source>
</evidence>
<keyword evidence="3" id="KW-1185">Reference proteome</keyword>
<feature type="transmembrane region" description="Helical" evidence="1">
    <location>
        <begin position="253"/>
        <end position="271"/>
    </location>
</feature>
<dbReference type="Proteomes" id="UP001178288">
    <property type="component" value="Chromosome"/>
</dbReference>
<dbReference type="AlphaFoldDB" id="A0AA95MKJ6"/>
<keyword evidence="1" id="KW-0472">Membrane</keyword>
<reference evidence="2" key="1">
    <citation type="submission" date="2023-05" db="EMBL/GenBank/DDBJ databases">
        <title>Comparative genomics of Bacillaceae isolates and their secondary metabolite potential.</title>
        <authorList>
            <person name="Song L."/>
            <person name="Nielsen L.J."/>
            <person name="Mohite O."/>
            <person name="Xu X."/>
            <person name="Weber T."/>
            <person name="Kovacs A.T."/>
        </authorList>
    </citation>
    <scope>NUCLEOTIDE SEQUENCE</scope>
    <source>
        <strain evidence="2">XLM17</strain>
    </source>
</reference>
<sequence>MLKSTKSRTLLLVVVGLLFSALMYFFNKSPEVTFNEQGGTSYVKYEKAEVVRVLSESLEKDETVSGLYRGTQDLEVKILSGEHKGEIHEVKNYLSTLFNVHGKEGLKIIAVVDTAGPNTYQVSVYSYYRAPLLGGMIFILLAALCTIGGKKGLKSAVGLVFTFACLIYLFIPMLYRGYSPIVASVVIVALTTCVTLLLLDGWSSKSLSAILGTMLGVVIAGIISSTAGILAHVTGFNTNESESLIVIASETGMQVKGLLFAGILIASLGAIMDVGISIASSVHEVYEANPTLSKRELFISGINVGRDMMGTMVNTLILAFTGASLTSLMLIYAYNVPFNQLINMDFVAIEVIQGVSGSIGVILTVPIVAYISSRIMPSFKKEINVEASKTILKQIQDEPL</sequence>
<dbReference type="Pfam" id="PF07907">
    <property type="entry name" value="YibE_F"/>
    <property type="match status" value="1"/>
</dbReference>
<feature type="transmembrane region" description="Helical" evidence="1">
    <location>
        <begin position="181"/>
        <end position="199"/>
    </location>
</feature>
<dbReference type="PANTHER" id="PTHR41771:SF1">
    <property type="entry name" value="MEMBRANE PROTEIN"/>
    <property type="match status" value="1"/>
</dbReference>
<dbReference type="InterPro" id="IPR012507">
    <property type="entry name" value="YibE_F"/>
</dbReference>
<dbReference type="PANTHER" id="PTHR41771">
    <property type="entry name" value="MEMBRANE PROTEIN-RELATED"/>
    <property type="match status" value="1"/>
</dbReference>
<feature type="transmembrane region" description="Helical" evidence="1">
    <location>
        <begin position="316"/>
        <end position="334"/>
    </location>
</feature>
<feature type="transmembrane region" description="Helical" evidence="1">
    <location>
        <begin position="346"/>
        <end position="371"/>
    </location>
</feature>
<name>A0AA95MKJ6_9BACI</name>
<organism evidence="2 3">
    <name type="scientific">Neobacillus novalis</name>
    <dbReference type="NCBI Taxonomy" id="220687"/>
    <lineage>
        <taxon>Bacteria</taxon>
        <taxon>Bacillati</taxon>
        <taxon>Bacillota</taxon>
        <taxon>Bacilli</taxon>
        <taxon>Bacillales</taxon>
        <taxon>Bacillaceae</taxon>
        <taxon>Neobacillus</taxon>
    </lineage>
</organism>
<keyword evidence="1" id="KW-1133">Transmembrane helix</keyword>
<feature type="transmembrane region" description="Helical" evidence="1">
    <location>
        <begin position="156"/>
        <end position="175"/>
    </location>
</feature>
<accession>A0AA95MKJ6</accession>
<dbReference type="RefSeq" id="WP_066092288.1">
    <property type="nucleotide sequence ID" value="NZ_CP126114.1"/>
</dbReference>
<dbReference type="KEGG" id="nnv:QNH39_23770"/>
<protein>
    <submittedName>
        <fullName evidence="2">YibE/F family protein</fullName>
    </submittedName>
</protein>
<evidence type="ECO:0000313" key="3">
    <source>
        <dbReference type="Proteomes" id="UP001178288"/>
    </source>
</evidence>
<gene>
    <name evidence="2" type="ORF">QNH39_23770</name>
</gene>
<feature type="transmembrane region" description="Helical" evidence="1">
    <location>
        <begin position="127"/>
        <end position="149"/>
    </location>
</feature>
<feature type="transmembrane region" description="Helical" evidence="1">
    <location>
        <begin position="9"/>
        <end position="26"/>
    </location>
</feature>
<proteinExistence type="predicted"/>
<keyword evidence="1" id="KW-0812">Transmembrane</keyword>